<evidence type="ECO:0000256" key="7">
    <source>
        <dbReference type="ARBA" id="ARBA00022723"/>
    </source>
</evidence>
<comment type="cofactor">
    <cofactor evidence="1 12">
        <name>Zn(2+)</name>
        <dbReference type="ChEBI" id="CHEBI:29105"/>
    </cofactor>
</comment>
<dbReference type="OrthoDB" id="9802746at2"/>
<evidence type="ECO:0000256" key="1">
    <source>
        <dbReference type="ARBA" id="ARBA00001947"/>
    </source>
</evidence>
<evidence type="ECO:0000256" key="9">
    <source>
        <dbReference type="ARBA" id="ARBA00022833"/>
    </source>
</evidence>
<feature type="binding site" evidence="12">
    <location>
        <position position="239"/>
    </location>
    <ligand>
        <name>Zn(2+)</name>
        <dbReference type="ChEBI" id="CHEBI:29105"/>
    </ligand>
</feature>
<dbReference type="Proteomes" id="UP000007039">
    <property type="component" value="Chromosome"/>
</dbReference>
<keyword evidence="10 12" id="KW-0443">Lipid metabolism</keyword>
<dbReference type="InterPro" id="IPR020568">
    <property type="entry name" value="Ribosomal_Su5_D2-typ_SF"/>
</dbReference>
<keyword evidence="8 12" id="KW-0378">Hydrolase</keyword>
<dbReference type="STRING" id="768670.Calni_0105"/>
<evidence type="ECO:0000256" key="4">
    <source>
        <dbReference type="ARBA" id="ARBA00012745"/>
    </source>
</evidence>
<evidence type="ECO:0000256" key="10">
    <source>
        <dbReference type="ARBA" id="ARBA00023098"/>
    </source>
</evidence>
<dbReference type="UniPathway" id="UPA00359">
    <property type="reaction ID" value="UER00478"/>
</dbReference>
<dbReference type="eggNOG" id="COG0774">
    <property type="taxonomic scope" value="Bacteria"/>
</dbReference>
<dbReference type="EMBL" id="CP002347">
    <property type="protein sequence ID" value="ADR18020.1"/>
    <property type="molecule type" value="Genomic_DNA"/>
</dbReference>
<dbReference type="GO" id="GO:0103117">
    <property type="term" value="F:UDP-3-O-acyl-N-acetylglucosamine deacetylase activity"/>
    <property type="evidence" value="ECO:0007669"/>
    <property type="project" value="UniProtKB-UniRule"/>
</dbReference>
<dbReference type="HAMAP" id="MF_00388">
    <property type="entry name" value="LpxC"/>
    <property type="match status" value="1"/>
</dbReference>
<dbReference type="Gene3D" id="3.30.230.20">
    <property type="entry name" value="lpxc deacetylase, domain 1"/>
    <property type="match status" value="1"/>
</dbReference>
<feature type="binding site" evidence="12">
    <location>
        <position position="243"/>
    </location>
    <ligand>
        <name>Zn(2+)</name>
        <dbReference type="ChEBI" id="CHEBI:29105"/>
    </ligand>
</feature>
<dbReference type="GO" id="GO:0016020">
    <property type="term" value="C:membrane"/>
    <property type="evidence" value="ECO:0007669"/>
    <property type="project" value="GOC"/>
</dbReference>
<organism evidence="13 14">
    <name type="scientific">Calditerrivibrio nitroreducens (strain DSM 19672 / NBRC 101217 / Yu37-1)</name>
    <dbReference type="NCBI Taxonomy" id="768670"/>
    <lineage>
        <taxon>Bacteria</taxon>
        <taxon>Pseudomonadati</taxon>
        <taxon>Deferribacterota</taxon>
        <taxon>Deferribacteres</taxon>
        <taxon>Deferribacterales</taxon>
        <taxon>Calditerrivibrionaceae</taxon>
    </lineage>
</organism>
<keyword evidence="5 12" id="KW-0444">Lipid biosynthesis</keyword>
<accession>E4TIR5</accession>
<dbReference type="RefSeq" id="WP_013450237.1">
    <property type="nucleotide sequence ID" value="NC_014758.1"/>
</dbReference>
<name>E4TIR5_CALNY</name>
<dbReference type="SUPFAM" id="SSF54211">
    <property type="entry name" value="Ribosomal protein S5 domain 2-like"/>
    <property type="match status" value="2"/>
</dbReference>
<dbReference type="PANTHER" id="PTHR33694">
    <property type="entry name" value="UDP-3-O-ACYL-N-ACETYLGLUCOSAMINE DEACETYLASE 1, MITOCHONDRIAL-RELATED"/>
    <property type="match status" value="1"/>
</dbReference>
<dbReference type="KEGG" id="cni:Calni_0105"/>
<dbReference type="Pfam" id="PF03331">
    <property type="entry name" value="LpxC"/>
    <property type="match status" value="1"/>
</dbReference>
<evidence type="ECO:0000256" key="11">
    <source>
        <dbReference type="ARBA" id="ARBA00024535"/>
    </source>
</evidence>
<proteinExistence type="inferred from homology"/>
<dbReference type="AlphaFoldDB" id="E4TIR5"/>
<keyword evidence="9 12" id="KW-0862">Zinc</keyword>
<comment type="function">
    <text evidence="2 12">Catalyzes the hydrolysis of UDP-3-O-myristoyl-N-acetylglucosamine to form UDP-3-O-myristoylglucosamine and acetate, the committed step in lipid A biosynthesis.</text>
</comment>
<protein>
    <recommendedName>
        <fullName evidence="4 12">UDP-3-O-acyl-N-acetylglucosamine deacetylase</fullName>
        <shortName evidence="12">UDP-3-O-acyl-GlcNAc deacetylase</shortName>
        <ecNumber evidence="4 12">3.5.1.108</ecNumber>
    </recommendedName>
    <alternativeName>
        <fullName evidence="12">UDP-3-O-[R-3-hydroxymyristoyl]-N-acetylglucosamine deacetylase</fullName>
    </alternativeName>
</protein>
<dbReference type="EC" id="3.5.1.108" evidence="4 12"/>
<evidence type="ECO:0000256" key="5">
    <source>
        <dbReference type="ARBA" id="ARBA00022516"/>
    </source>
</evidence>
<evidence type="ECO:0000256" key="12">
    <source>
        <dbReference type="HAMAP-Rule" id="MF_00388"/>
    </source>
</evidence>
<dbReference type="InterPro" id="IPR015870">
    <property type="entry name" value="UDP-acyl_N-AcGlcN_deAcase_N"/>
</dbReference>
<evidence type="ECO:0000256" key="3">
    <source>
        <dbReference type="ARBA" id="ARBA00005002"/>
    </source>
</evidence>
<reference evidence="13 14" key="1">
    <citation type="journal article" date="2011" name="Stand. Genomic Sci.">
        <title>Complete genome sequence of Calditerrivibrio nitroreducens type strain (Yu37-1).</title>
        <authorList>
            <person name="Pitluck S."/>
            <person name="Sikorski J."/>
            <person name="Zeytun A."/>
            <person name="Lapidus A."/>
            <person name="Nolan M."/>
            <person name="Lucas S."/>
            <person name="Hammon N."/>
            <person name="Deshpande S."/>
            <person name="Cheng J.F."/>
            <person name="Tapia R."/>
            <person name="Han C."/>
            <person name="Goodwin L."/>
            <person name="Liolios K."/>
            <person name="Pagani I."/>
            <person name="Ivanova N."/>
            <person name="Mavromatis K."/>
            <person name="Pati A."/>
            <person name="Chen A."/>
            <person name="Palaniappan K."/>
            <person name="Hauser L."/>
            <person name="Chang Y.J."/>
            <person name="Jeffries C.D."/>
            <person name="Detter J.C."/>
            <person name="Brambilla E."/>
            <person name="Djao O.D."/>
            <person name="Rohde M."/>
            <person name="Spring S."/>
            <person name="Goker M."/>
            <person name="Woyke T."/>
            <person name="Bristow J."/>
            <person name="Eisen J.A."/>
            <person name="Markowitz V."/>
            <person name="Hugenholtz P."/>
            <person name="Kyrpides N.C."/>
            <person name="Klenk H.P."/>
            <person name="Land M."/>
        </authorList>
    </citation>
    <scope>NUCLEOTIDE SEQUENCE [LARGE SCALE GENOMIC DNA]</scope>
    <source>
        <strain evidence="14">DSM 19672 / NBRC 101217 / Yu37-1</strain>
    </source>
</reference>
<keyword evidence="6 12" id="KW-0441">Lipid A biosynthesis</keyword>
<dbReference type="InterPro" id="IPR004463">
    <property type="entry name" value="UDP-acyl_GlcNac_deAcase"/>
</dbReference>
<feature type="active site" description="Proton donor" evidence="12">
    <location>
        <position position="266"/>
    </location>
</feature>
<dbReference type="PANTHER" id="PTHR33694:SF1">
    <property type="entry name" value="UDP-3-O-ACYL-N-ACETYLGLUCOSAMINE DEACETYLASE 1, MITOCHONDRIAL-RELATED"/>
    <property type="match status" value="1"/>
</dbReference>
<evidence type="ECO:0000256" key="8">
    <source>
        <dbReference type="ARBA" id="ARBA00022801"/>
    </source>
</evidence>
<comment type="pathway">
    <text evidence="3 12">Glycolipid biosynthesis; lipid IV(A) biosynthesis; lipid IV(A) from (3R)-3-hydroxytetradecanoyl-[acyl-carrier-protein] and UDP-N-acetyl-alpha-D-glucosamine: step 2/6.</text>
</comment>
<evidence type="ECO:0000313" key="13">
    <source>
        <dbReference type="EMBL" id="ADR18020.1"/>
    </source>
</evidence>
<feature type="binding site" evidence="12">
    <location>
        <position position="82"/>
    </location>
    <ligand>
        <name>Zn(2+)</name>
        <dbReference type="ChEBI" id="CHEBI:29105"/>
    </ligand>
</feature>
<dbReference type="NCBIfam" id="TIGR00325">
    <property type="entry name" value="lpxC"/>
    <property type="match status" value="1"/>
</dbReference>
<keyword evidence="7 12" id="KW-0479">Metal-binding</keyword>
<comment type="catalytic activity">
    <reaction evidence="11 12">
        <text>a UDP-3-O-[(3R)-3-hydroxyacyl]-N-acetyl-alpha-D-glucosamine + H2O = a UDP-3-O-[(3R)-3-hydroxyacyl]-alpha-D-glucosamine + acetate</text>
        <dbReference type="Rhea" id="RHEA:67816"/>
        <dbReference type="ChEBI" id="CHEBI:15377"/>
        <dbReference type="ChEBI" id="CHEBI:30089"/>
        <dbReference type="ChEBI" id="CHEBI:137740"/>
        <dbReference type="ChEBI" id="CHEBI:173225"/>
        <dbReference type="EC" id="3.5.1.108"/>
    </reaction>
</comment>
<dbReference type="GO" id="GO:0009245">
    <property type="term" value="P:lipid A biosynthetic process"/>
    <property type="evidence" value="ECO:0007669"/>
    <property type="project" value="UniProtKB-UniRule"/>
</dbReference>
<evidence type="ECO:0000313" key="14">
    <source>
        <dbReference type="Proteomes" id="UP000007039"/>
    </source>
</evidence>
<sequence length="309" mass="34143">MKNYGAYQTTICSEIRFSGIGLHSGKEIHVRVHPAPADFGVRFKRGDVLNSESVKVSPFSVLSTQLATSIKCGELPISTIEHISAAFYGMGVDNVLVEVFGAEIPILDGSALPFVNMINEVGIKTLTRKRKYLKINRKIVIEKDGKLIEMLPSRFMKITTHIDFDNPFIGYQKAFVNITPETFAKELAPARTFGFKKDVDQLWSLGLAKGGSLDNAVVIDNDKVLNPGGLRMPDELVKHKALDLLGDLALIGYRFFGHVRAYKSGHLINNIFARSLLISTDLYSIIELEEELEAIGSDIPAIERSFATA</sequence>
<comment type="similarity">
    <text evidence="12">Belongs to the LpxC family.</text>
</comment>
<dbReference type="InterPro" id="IPR011334">
    <property type="entry name" value="UDP-acyl_GlcNac_deAcase_C"/>
</dbReference>
<gene>
    <name evidence="12" type="primary">lpxC</name>
    <name evidence="13" type="ordered locus">Calni_0105</name>
</gene>
<keyword evidence="14" id="KW-1185">Reference proteome</keyword>
<dbReference type="GO" id="GO:0046872">
    <property type="term" value="F:metal ion binding"/>
    <property type="evidence" value="ECO:0007669"/>
    <property type="project" value="UniProtKB-KW"/>
</dbReference>
<dbReference type="Gene3D" id="3.30.1700.10">
    <property type="entry name" value="lpxc deacetylase, domain 2"/>
    <property type="match status" value="1"/>
</dbReference>
<evidence type="ECO:0000256" key="2">
    <source>
        <dbReference type="ARBA" id="ARBA00002923"/>
    </source>
</evidence>
<evidence type="ECO:0000256" key="6">
    <source>
        <dbReference type="ARBA" id="ARBA00022556"/>
    </source>
</evidence>
<dbReference type="HOGENOM" id="CLU_046528_1_0_0"/>